<keyword evidence="4" id="KW-0808">Transferase</keyword>
<evidence type="ECO:0000256" key="1">
    <source>
        <dbReference type="ARBA" id="ARBA00004953"/>
    </source>
</evidence>
<sequence>MNKVYVIGIGYKPLDRKAHEALLSSEVILASRRLFEVFRSYEEFGAIREKVKTINSIEETIGFIRDALASPHPGSLTLLASGDPLFSGIGRRAVNEFGKDAVEILPELSSIQVAFARVKEPWDDAFLISLHGGPDPAKRRRLPYTLHEIPLLLQRHPLLAVLTDRENNPAEIARVIAASSLTADSPPVIYVCERLGYGEERITEGGPDTIAGMSFSDPNVVIIKNIPGSPLSRPEAPRLGLTEEEIRHSRGLITKDEVRAVTLHKLRLPLEGVLWDIGAGSGSVSVEAARLCRGLKVFAVEKNPEQVDNIRWNKVRFDVPNIGIVEGLAPDALRDLPAPDRVFIGGSSGRMEEILSLVRERMPSGIVVINAATFETLEAARAALAKTGFAVEIAQISVSRMRAIGEGNYLSALNPLFIIKGTTGGDRE</sequence>
<dbReference type="NCBIfam" id="TIGR02467">
    <property type="entry name" value="CbiE"/>
    <property type="match status" value="1"/>
</dbReference>
<name>A0A953J6P1_9BACT</name>
<dbReference type="PANTHER" id="PTHR43182:SF1">
    <property type="entry name" value="COBALT-PRECORRIN-7 C(5)-METHYLTRANSFERASE"/>
    <property type="match status" value="1"/>
</dbReference>
<evidence type="ECO:0000313" key="8">
    <source>
        <dbReference type="Proteomes" id="UP000705867"/>
    </source>
</evidence>
<dbReference type="PANTHER" id="PTHR43182">
    <property type="entry name" value="COBALT-PRECORRIN-6B C(15)-METHYLTRANSFERASE (DECARBOXYLATING)"/>
    <property type="match status" value="1"/>
</dbReference>
<keyword evidence="2" id="KW-0169">Cobalamin biosynthesis</keyword>
<dbReference type="EMBL" id="JAIOIV010000039">
    <property type="protein sequence ID" value="MBZ0155622.1"/>
    <property type="molecule type" value="Genomic_DNA"/>
</dbReference>
<organism evidence="7 8">
    <name type="scientific">Candidatus Nitrobium versatile</name>
    <dbReference type="NCBI Taxonomy" id="2884831"/>
    <lineage>
        <taxon>Bacteria</taxon>
        <taxon>Pseudomonadati</taxon>
        <taxon>Nitrospirota</taxon>
        <taxon>Nitrospiria</taxon>
        <taxon>Nitrospirales</taxon>
        <taxon>Nitrospiraceae</taxon>
        <taxon>Candidatus Nitrobium</taxon>
    </lineage>
</organism>
<reference evidence="7" key="1">
    <citation type="journal article" date="2021" name="bioRxiv">
        <title>Unraveling nitrogen, sulfur and carbon metabolic pathways and microbial community transcriptional responses to substrate deprivation and toxicity stresses in a bioreactor mimicking anoxic brackish coastal sediment conditions.</title>
        <authorList>
            <person name="Martins P.D."/>
            <person name="Echeveste M.J."/>
            <person name="Arshad A."/>
            <person name="Kurth J."/>
            <person name="Ouboter H."/>
            <person name="Jetten M.S.M."/>
            <person name="Welte C.U."/>
        </authorList>
    </citation>
    <scope>NUCLEOTIDE SEQUENCE</scope>
    <source>
        <strain evidence="7">MAG_39</strain>
    </source>
</reference>
<protein>
    <submittedName>
        <fullName evidence="7">Precorrin-6y C5,15-methyltransferase (Decarboxylating) subunit CbiE</fullName>
    </submittedName>
</protein>
<dbReference type="InterPro" id="IPR014777">
    <property type="entry name" value="4pyrrole_Mease_sub1"/>
</dbReference>
<reference evidence="7" key="2">
    <citation type="submission" date="2021-08" db="EMBL/GenBank/DDBJ databases">
        <authorList>
            <person name="Dalcin Martins P."/>
        </authorList>
    </citation>
    <scope>NUCLEOTIDE SEQUENCE</scope>
    <source>
        <strain evidence="7">MAG_39</strain>
    </source>
</reference>
<dbReference type="Gene3D" id="3.30.950.10">
    <property type="entry name" value="Methyltransferase, Cobalt-precorrin-4 Transmethylase, Domain 2"/>
    <property type="match status" value="1"/>
</dbReference>
<dbReference type="Proteomes" id="UP000705867">
    <property type="component" value="Unassembled WGS sequence"/>
</dbReference>
<evidence type="ECO:0000256" key="3">
    <source>
        <dbReference type="ARBA" id="ARBA00022603"/>
    </source>
</evidence>
<dbReference type="Gene3D" id="3.40.50.150">
    <property type="entry name" value="Vaccinia Virus protein VP39"/>
    <property type="match status" value="1"/>
</dbReference>
<dbReference type="PIRSF" id="PIRSF036428">
    <property type="entry name" value="CobL"/>
    <property type="match status" value="1"/>
</dbReference>
<evidence type="ECO:0000256" key="2">
    <source>
        <dbReference type="ARBA" id="ARBA00022573"/>
    </source>
</evidence>
<dbReference type="SUPFAM" id="SSF53790">
    <property type="entry name" value="Tetrapyrrole methylase"/>
    <property type="match status" value="1"/>
</dbReference>
<dbReference type="InterPro" id="IPR012818">
    <property type="entry name" value="CbiE"/>
</dbReference>
<comment type="caution">
    <text evidence="7">The sequence shown here is derived from an EMBL/GenBank/DDBJ whole genome shotgun (WGS) entry which is preliminary data.</text>
</comment>
<dbReference type="Pfam" id="PF00590">
    <property type="entry name" value="TP_methylase"/>
    <property type="match status" value="1"/>
</dbReference>
<evidence type="ECO:0000256" key="5">
    <source>
        <dbReference type="ARBA" id="ARBA00022691"/>
    </source>
</evidence>
<dbReference type="AlphaFoldDB" id="A0A953J6P1"/>
<evidence type="ECO:0000313" key="7">
    <source>
        <dbReference type="EMBL" id="MBZ0155622.1"/>
    </source>
</evidence>
<keyword evidence="5" id="KW-0949">S-adenosyl-L-methionine</keyword>
<dbReference type="CDD" id="cd02440">
    <property type="entry name" value="AdoMet_MTases"/>
    <property type="match status" value="1"/>
</dbReference>
<dbReference type="InterPro" id="IPR014776">
    <property type="entry name" value="4pyrrole_Mease_sub2"/>
</dbReference>
<dbReference type="InterPro" id="IPR000878">
    <property type="entry name" value="4pyrrol_Mease"/>
</dbReference>
<dbReference type="InterPro" id="IPR035996">
    <property type="entry name" value="4pyrrol_Methylase_sf"/>
</dbReference>
<dbReference type="InterPro" id="IPR050714">
    <property type="entry name" value="Cobalamin_biosynth_MTase"/>
</dbReference>
<comment type="pathway">
    <text evidence="1">Cofactor biosynthesis; adenosylcobalamin biosynthesis.</text>
</comment>
<gene>
    <name evidence="7" type="primary">cbiE</name>
    <name evidence="7" type="ORF">K8I29_05315</name>
</gene>
<dbReference type="SUPFAM" id="SSF53335">
    <property type="entry name" value="S-adenosyl-L-methionine-dependent methyltransferases"/>
    <property type="match status" value="1"/>
</dbReference>
<dbReference type="NCBIfam" id="TIGR02469">
    <property type="entry name" value="CbiT"/>
    <property type="match status" value="1"/>
</dbReference>
<dbReference type="CDD" id="cd11644">
    <property type="entry name" value="Precorrin-6Y-MT"/>
    <property type="match status" value="1"/>
</dbReference>
<dbReference type="InterPro" id="IPR006365">
    <property type="entry name" value="Cbl_synth_CobL"/>
</dbReference>
<evidence type="ECO:0000259" key="6">
    <source>
        <dbReference type="Pfam" id="PF00590"/>
    </source>
</evidence>
<keyword evidence="3" id="KW-0489">Methyltransferase</keyword>
<dbReference type="GO" id="GO:0009236">
    <property type="term" value="P:cobalamin biosynthetic process"/>
    <property type="evidence" value="ECO:0007669"/>
    <property type="project" value="UniProtKB-KW"/>
</dbReference>
<dbReference type="InterPro" id="IPR014008">
    <property type="entry name" value="Cbl_synth_MTase_CbiT"/>
</dbReference>
<dbReference type="GO" id="GO:0032259">
    <property type="term" value="P:methylation"/>
    <property type="evidence" value="ECO:0007669"/>
    <property type="project" value="UniProtKB-KW"/>
</dbReference>
<proteinExistence type="predicted"/>
<dbReference type="InterPro" id="IPR029063">
    <property type="entry name" value="SAM-dependent_MTases_sf"/>
</dbReference>
<evidence type="ECO:0000256" key="4">
    <source>
        <dbReference type="ARBA" id="ARBA00022679"/>
    </source>
</evidence>
<feature type="domain" description="Tetrapyrrole methylase" evidence="6">
    <location>
        <begin position="3"/>
        <end position="205"/>
    </location>
</feature>
<dbReference type="Gene3D" id="3.40.1010.10">
    <property type="entry name" value="Cobalt-precorrin-4 Transmethylase, Domain 1"/>
    <property type="match status" value="1"/>
</dbReference>
<dbReference type="GO" id="GO:0008276">
    <property type="term" value="F:protein methyltransferase activity"/>
    <property type="evidence" value="ECO:0007669"/>
    <property type="project" value="InterPro"/>
</dbReference>
<accession>A0A953J6P1</accession>